<name>A0AAD9QZ23_ACRCE</name>
<dbReference type="EMBL" id="JARQWQ010000008">
    <property type="protein sequence ID" value="KAK2570157.1"/>
    <property type="molecule type" value="Genomic_DNA"/>
</dbReference>
<reference evidence="1" key="2">
    <citation type="journal article" date="2023" name="Science">
        <title>Genomic signatures of disease resistance in endangered staghorn corals.</title>
        <authorList>
            <person name="Vollmer S.V."/>
            <person name="Selwyn J.D."/>
            <person name="Despard B.A."/>
            <person name="Roesel C.L."/>
        </authorList>
    </citation>
    <scope>NUCLEOTIDE SEQUENCE</scope>
    <source>
        <strain evidence="1">K2</strain>
    </source>
</reference>
<evidence type="ECO:0000313" key="2">
    <source>
        <dbReference type="Proteomes" id="UP001249851"/>
    </source>
</evidence>
<evidence type="ECO:0000313" key="1">
    <source>
        <dbReference type="EMBL" id="KAK2570157.1"/>
    </source>
</evidence>
<dbReference type="AlphaFoldDB" id="A0AAD9QZ23"/>
<sequence length="242" mass="27743">MKFRRTCTILSDFLITVIPPPDCNEERKQVKESNIRHLKLLRDTNCASHSHAGHKRFTQVAQLPIFPVEHHRRELRHEKSTNLHEVLATLPFNHTSSGSSEQEQMKSRDFYSTKRTPFRRSIKVVHDEIHVNEKNGRIPGAFANHALKRNCDSVPLRGKKATMSIVSYVETRCLEGKITQMPNKWTTEMSNKAKLESLARKRFASAQKAFNTIGSLLIMIQWVMPHKLSVTGAKEAPLLEAR</sequence>
<protein>
    <submittedName>
        <fullName evidence="1">Uncharacterized protein</fullName>
    </submittedName>
</protein>
<proteinExistence type="predicted"/>
<reference evidence="1" key="1">
    <citation type="journal article" date="2023" name="G3 (Bethesda)">
        <title>Whole genome assembly and annotation of the endangered Caribbean coral Acropora cervicornis.</title>
        <authorList>
            <person name="Selwyn J.D."/>
            <person name="Vollmer S.V."/>
        </authorList>
    </citation>
    <scope>NUCLEOTIDE SEQUENCE</scope>
    <source>
        <strain evidence="1">K2</strain>
    </source>
</reference>
<comment type="caution">
    <text evidence="1">The sequence shown here is derived from an EMBL/GenBank/DDBJ whole genome shotgun (WGS) entry which is preliminary data.</text>
</comment>
<dbReference type="Proteomes" id="UP001249851">
    <property type="component" value="Unassembled WGS sequence"/>
</dbReference>
<gene>
    <name evidence="1" type="ORF">P5673_004919</name>
</gene>
<accession>A0AAD9QZ23</accession>
<organism evidence="1 2">
    <name type="scientific">Acropora cervicornis</name>
    <name type="common">Staghorn coral</name>
    <dbReference type="NCBI Taxonomy" id="6130"/>
    <lineage>
        <taxon>Eukaryota</taxon>
        <taxon>Metazoa</taxon>
        <taxon>Cnidaria</taxon>
        <taxon>Anthozoa</taxon>
        <taxon>Hexacorallia</taxon>
        <taxon>Scleractinia</taxon>
        <taxon>Astrocoeniina</taxon>
        <taxon>Acroporidae</taxon>
        <taxon>Acropora</taxon>
    </lineage>
</organism>
<keyword evidence="2" id="KW-1185">Reference proteome</keyword>